<keyword evidence="1" id="KW-0732">Signal</keyword>
<reference evidence="2 3" key="1">
    <citation type="submission" date="2017-07" db="EMBL/GenBank/DDBJ databases">
        <title>Isolation and whole genome analysis of endospore-forming bacteria from heroin.</title>
        <authorList>
            <person name="Kalinowski J."/>
            <person name="Ahrens B."/>
            <person name="Al-Dilaimi A."/>
            <person name="Winkler A."/>
            <person name="Wibberg D."/>
            <person name="Schleenbecker U."/>
            <person name="Ruckert C."/>
            <person name="Wolfel R."/>
            <person name="Grass G."/>
        </authorList>
    </citation>
    <scope>NUCLEOTIDE SEQUENCE [LARGE SCALE GENOMIC DNA]</scope>
    <source>
        <strain evidence="2 3">7537-G1</strain>
    </source>
</reference>
<dbReference type="AlphaFoldDB" id="A0A268EN17"/>
<gene>
    <name evidence="2" type="ORF">CHH67_17595</name>
</gene>
<dbReference type="OrthoDB" id="1909991at2"/>
<name>A0A268EN17_9BACL</name>
<feature type="chain" id="PRO_5039377638" description="DUF3221 domain-containing protein" evidence="1">
    <location>
        <begin position="21"/>
        <end position="132"/>
    </location>
</feature>
<dbReference type="RefSeq" id="WP_095266515.1">
    <property type="nucleotide sequence ID" value="NZ_NPBY01000055.1"/>
</dbReference>
<comment type="caution">
    <text evidence="2">The sequence shown here is derived from an EMBL/GenBank/DDBJ whole genome shotgun (WGS) entry which is preliminary data.</text>
</comment>
<sequence length="132" mass="14619">MKIFALLLTVLLTFSGCSSMESEGGAQRTEIIGNVTAEQLLAREPGADIFQWEGLVYLNAEEIEWVQEEELEPGDLVGTIQQVYEQNRPFVDGMATVLPEGTEIYESKPHLGPILLAKKGDTYIKYLALIEG</sequence>
<protein>
    <recommendedName>
        <fullName evidence="4">DUF3221 domain-containing protein</fullName>
    </recommendedName>
</protein>
<feature type="signal peptide" evidence="1">
    <location>
        <begin position="1"/>
        <end position="20"/>
    </location>
</feature>
<proteinExistence type="predicted"/>
<dbReference type="EMBL" id="NPBY01000055">
    <property type="protein sequence ID" value="PAD74509.1"/>
    <property type="molecule type" value="Genomic_DNA"/>
</dbReference>
<evidence type="ECO:0000313" key="2">
    <source>
        <dbReference type="EMBL" id="PAD74509.1"/>
    </source>
</evidence>
<dbReference type="PROSITE" id="PS51257">
    <property type="entry name" value="PROKAR_LIPOPROTEIN"/>
    <property type="match status" value="1"/>
</dbReference>
<dbReference type="Proteomes" id="UP000215596">
    <property type="component" value="Unassembled WGS sequence"/>
</dbReference>
<organism evidence="2 3">
    <name type="scientific">Paenibacillus campinasensis</name>
    <dbReference type="NCBI Taxonomy" id="66347"/>
    <lineage>
        <taxon>Bacteria</taxon>
        <taxon>Bacillati</taxon>
        <taxon>Bacillota</taxon>
        <taxon>Bacilli</taxon>
        <taxon>Bacillales</taxon>
        <taxon>Paenibacillaceae</taxon>
        <taxon>Paenibacillus</taxon>
    </lineage>
</organism>
<accession>A0A268EN17</accession>
<evidence type="ECO:0000313" key="3">
    <source>
        <dbReference type="Proteomes" id="UP000215596"/>
    </source>
</evidence>
<evidence type="ECO:0000256" key="1">
    <source>
        <dbReference type="SAM" id="SignalP"/>
    </source>
</evidence>
<evidence type="ECO:0008006" key="4">
    <source>
        <dbReference type="Google" id="ProtNLM"/>
    </source>
</evidence>